<dbReference type="PANTHER" id="PTHR15605">
    <property type="entry name" value="KINESIN-ASSOCIATED PROTEINS"/>
    <property type="match status" value="1"/>
</dbReference>
<sequence length="764" mass="88786">MNSFQHKNAIFKRIHADCKNKCLIVYYDSISEQKQIVSNQNCKQIIKINKPANKNLNIEKIARKIIRKSHVIPQLHYYELVGQLIELDRKCSISPVPYDSHPLSTYNFLSFNLRSDVIENLESTIPASAISIKDLDSYIELLYEELDDKIKGAYLILKSLSQVDCLIENLSQNDTLLCALSRVFREDGKKSLELSICIACIFGHFSKYSDFHFAITNYKVGSTCLELIYYEMLRQESWLKELIKARENLDNHNDDGDNNNDDRSEYELLSYSHQALINKQNIFFPEDLKLEYKIHHKGIVSILGKLLERNNQELLLIVVLFLKKLSVFVEDKNQMKELCIYKSLTPLLYLDNELLIVNTLKLLYNLMIDRDIRVYLFRAGIVPKLISFFLKDRYTSVIVSIFYLISCEQKFVPIFKTNEQMIDSLVEKIFTNVDYKPIVIRLLTNLAINEDMAAMMINKNGNRLHELIGSAIVDNNVHLLRLCRNITCHSNDDSTFNSTTVNSLFESIKQTNASPEMQIECASILANLAPTILDHWVRLFEKYSFIDFIHNYRITDKKTNHSEALSYLLNMMAKALSNDRELADYLIDNQMVDYLLNLINLNQESDQIVSNAVYCLYVLAKQSDDQRRNDLCQNNKLTDYLIELMYDKNYRIKTLCNFTLDLLADCDTQQAHSLADRICSEKFNAHNSKWLSMVSVRSNSSESNHLLEDMFIYPDLFLKMDVLCDSSSENLSDENFIDETENNEIVNEIIIGFELQTIHGWFYL</sequence>
<dbReference type="InterPro" id="IPR008658">
    <property type="entry name" value="KAP3"/>
</dbReference>
<reference evidence="1" key="2">
    <citation type="journal article" date="2022" name="Res Sq">
        <title>Comparative Genomics Reveals Insights into the Divergent Evolution of Astigmatic Mites and Household Pest Adaptations.</title>
        <authorList>
            <person name="Xiong Q."/>
            <person name="Wan A.T.-Y."/>
            <person name="Liu X.-Y."/>
            <person name="Fung C.S.-H."/>
            <person name="Xiao X."/>
            <person name="Malainual N."/>
            <person name="Hou J."/>
            <person name="Wang L."/>
            <person name="Wang M."/>
            <person name="Yang K."/>
            <person name="Cui Y."/>
            <person name="Leung E."/>
            <person name="Nong W."/>
            <person name="Shin S.-K."/>
            <person name="Au S."/>
            <person name="Jeong K.Y."/>
            <person name="Chew F.T."/>
            <person name="Hui J."/>
            <person name="Leung T.F."/>
            <person name="Tungtrongchitr A."/>
            <person name="Zhong N."/>
            <person name="Liu Z."/>
            <person name="Tsui S."/>
        </authorList>
    </citation>
    <scope>NUCLEOTIDE SEQUENCE</scope>
    <source>
        <strain evidence="1">Derf</strain>
        <tissue evidence="1">Whole organism</tissue>
    </source>
</reference>
<organism evidence="1 2">
    <name type="scientific">Dermatophagoides farinae</name>
    <name type="common">American house dust mite</name>
    <dbReference type="NCBI Taxonomy" id="6954"/>
    <lineage>
        <taxon>Eukaryota</taxon>
        <taxon>Metazoa</taxon>
        <taxon>Ecdysozoa</taxon>
        <taxon>Arthropoda</taxon>
        <taxon>Chelicerata</taxon>
        <taxon>Arachnida</taxon>
        <taxon>Acari</taxon>
        <taxon>Acariformes</taxon>
        <taxon>Sarcoptiformes</taxon>
        <taxon>Astigmata</taxon>
        <taxon>Psoroptidia</taxon>
        <taxon>Analgoidea</taxon>
        <taxon>Pyroglyphidae</taxon>
        <taxon>Dermatophagoidinae</taxon>
        <taxon>Dermatophagoides</taxon>
    </lineage>
</organism>
<dbReference type="GO" id="GO:0044782">
    <property type="term" value="P:cilium organization"/>
    <property type="evidence" value="ECO:0007669"/>
    <property type="project" value="TreeGrafter"/>
</dbReference>
<dbReference type="AlphaFoldDB" id="A0A922KY95"/>
<evidence type="ECO:0000313" key="2">
    <source>
        <dbReference type="Proteomes" id="UP000790347"/>
    </source>
</evidence>
<name>A0A922KY95_DERFA</name>
<dbReference type="Proteomes" id="UP000790347">
    <property type="component" value="Unassembled WGS sequence"/>
</dbReference>
<dbReference type="GO" id="GO:0016939">
    <property type="term" value="C:kinesin II complex"/>
    <property type="evidence" value="ECO:0007669"/>
    <property type="project" value="TreeGrafter"/>
</dbReference>
<dbReference type="SUPFAM" id="SSF48371">
    <property type="entry name" value="ARM repeat"/>
    <property type="match status" value="1"/>
</dbReference>
<reference evidence="1" key="1">
    <citation type="submission" date="2013-05" db="EMBL/GenBank/DDBJ databases">
        <authorList>
            <person name="Yim A.K.Y."/>
            <person name="Chan T.F."/>
            <person name="Ji K.M."/>
            <person name="Liu X.Y."/>
            <person name="Zhou J.W."/>
            <person name="Li R.Q."/>
            <person name="Yang K.Y."/>
            <person name="Li J."/>
            <person name="Li M."/>
            <person name="Law P.T.W."/>
            <person name="Wu Y.L."/>
            <person name="Cai Z.L."/>
            <person name="Qin H."/>
            <person name="Bao Y."/>
            <person name="Leung R.K.K."/>
            <person name="Ng P.K.S."/>
            <person name="Zou J."/>
            <person name="Zhong X.J."/>
            <person name="Ran P.X."/>
            <person name="Zhong N.S."/>
            <person name="Liu Z.G."/>
            <person name="Tsui S.K.W."/>
        </authorList>
    </citation>
    <scope>NUCLEOTIDE SEQUENCE</scope>
    <source>
        <strain evidence="1">Derf</strain>
        <tissue evidence="1">Whole organism</tissue>
    </source>
</reference>
<dbReference type="InterPro" id="IPR011989">
    <property type="entry name" value="ARM-like"/>
</dbReference>
<protein>
    <submittedName>
        <fullName evidence="1">Kinesin-associated protein 3</fullName>
    </submittedName>
</protein>
<dbReference type="InterPro" id="IPR016024">
    <property type="entry name" value="ARM-type_fold"/>
</dbReference>
<dbReference type="Gene3D" id="1.25.10.10">
    <property type="entry name" value="Leucine-rich Repeat Variant"/>
    <property type="match status" value="2"/>
</dbReference>
<dbReference type="GO" id="GO:0007018">
    <property type="term" value="P:microtubule-based movement"/>
    <property type="evidence" value="ECO:0007669"/>
    <property type="project" value="TreeGrafter"/>
</dbReference>
<evidence type="ECO:0000313" key="1">
    <source>
        <dbReference type="EMBL" id="KAH9497188.1"/>
    </source>
</evidence>
<proteinExistence type="predicted"/>
<dbReference type="PANTHER" id="PTHR15605:SF2">
    <property type="entry name" value="KINESIN-ASSOCIATED PROTEIN 3"/>
    <property type="match status" value="1"/>
</dbReference>
<gene>
    <name evidence="1" type="primary">KIFAP3</name>
    <name evidence="1" type="ORF">DERF_013193</name>
</gene>
<accession>A0A922KY95</accession>
<dbReference type="EMBL" id="ASGP02000007">
    <property type="protein sequence ID" value="KAH9497188.1"/>
    <property type="molecule type" value="Genomic_DNA"/>
</dbReference>
<dbReference type="SMART" id="SM01297">
    <property type="entry name" value="KAP"/>
    <property type="match status" value="1"/>
</dbReference>
<comment type="caution">
    <text evidence="1">The sequence shown here is derived from an EMBL/GenBank/DDBJ whole genome shotgun (WGS) entry which is preliminary data.</text>
</comment>
<dbReference type="GO" id="GO:0019894">
    <property type="term" value="F:kinesin binding"/>
    <property type="evidence" value="ECO:0007669"/>
    <property type="project" value="InterPro"/>
</dbReference>
<dbReference type="GO" id="GO:0035869">
    <property type="term" value="C:ciliary transition zone"/>
    <property type="evidence" value="ECO:0007669"/>
    <property type="project" value="TreeGrafter"/>
</dbReference>
<dbReference type="GO" id="GO:0005930">
    <property type="term" value="C:axoneme"/>
    <property type="evidence" value="ECO:0007669"/>
    <property type="project" value="TreeGrafter"/>
</dbReference>
<dbReference type="Pfam" id="PF05804">
    <property type="entry name" value="KAP"/>
    <property type="match status" value="1"/>
</dbReference>
<keyword evidence="2" id="KW-1185">Reference proteome</keyword>